<gene>
    <name evidence="1" type="ORF">KDA27_26395</name>
</gene>
<dbReference type="AlphaFoldDB" id="A0A956SGJ7"/>
<sequence length="237" mass="26499">MSFVPLLSTDPVSNRFANRISAWSTNRASSWSGNRVSTWSTNRASTWAWLALSILSLCIQGCGSSPEPDPDQPFYMEMNGKPLTVTMKPGSVYVDSRESDWGVYRSFGVRFATGTRMATLWPGLDINFDPDAIEEGDVLEFDEEFGNVIRVTYRPDRGHRMSEAQILTFSPSNGGGGLVEFDVFDPSPNGRVAGRLVEATLHGYFEDVQMGEWVDPDEPMELILRNWAFDCTVPDYN</sequence>
<evidence type="ECO:0000313" key="2">
    <source>
        <dbReference type="Proteomes" id="UP000739538"/>
    </source>
</evidence>
<dbReference type="EMBL" id="JAGQHS010000320">
    <property type="protein sequence ID" value="MCA9759351.1"/>
    <property type="molecule type" value="Genomic_DNA"/>
</dbReference>
<name>A0A956SGJ7_UNCEI</name>
<accession>A0A956SGJ7</accession>
<proteinExistence type="predicted"/>
<evidence type="ECO:0000313" key="1">
    <source>
        <dbReference type="EMBL" id="MCA9759351.1"/>
    </source>
</evidence>
<reference evidence="1" key="2">
    <citation type="journal article" date="2021" name="Microbiome">
        <title>Successional dynamics and alternative stable states in a saline activated sludge microbial community over 9 years.</title>
        <authorList>
            <person name="Wang Y."/>
            <person name="Ye J."/>
            <person name="Ju F."/>
            <person name="Liu L."/>
            <person name="Boyd J.A."/>
            <person name="Deng Y."/>
            <person name="Parks D.H."/>
            <person name="Jiang X."/>
            <person name="Yin X."/>
            <person name="Woodcroft B.J."/>
            <person name="Tyson G.W."/>
            <person name="Hugenholtz P."/>
            <person name="Polz M.F."/>
            <person name="Zhang T."/>
        </authorList>
    </citation>
    <scope>NUCLEOTIDE SEQUENCE</scope>
    <source>
        <strain evidence="1">HKST-UBA02</strain>
    </source>
</reference>
<comment type="caution">
    <text evidence="1">The sequence shown here is derived from an EMBL/GenBank/DDBJ whole genome shotgun (WGS) entry which is preliminary data.</text>
</comment>
<protein>
    <submittedName>
        <fullName evidence="1">Uncharacterized protein</fullName>
    </submittedName>
</protein>
<reference evidence="1" key="1">
    <citation type="submission" date="2020-04" db="EMBL/GenBank/DDBJ databases">
        <authorList>
            <person name="Zhang T."/>
        </authorList>
    </citation>
    <scope>NUCLEOTIDE SEQUENCE</scope>
    <source>
        <strain evidence="1">HKST-UBA02</strain>
    </source>
</reference>
<dbReference type="Proteomes" id="UP000739538">
    <property type="component" value="Unassembled WGS sequence"/>
</dbReference>
<organism evidence="1 2">
    <name type="scientific">Eiseniibacteriota bacterium</name>
    <dbReference type="NCBI Taxonomy" id="2212470"/>
    <lineage>
        <taxon>Bacteria</taxon>
        <taxon>Candidatus Eiseniibacteriota</taxon>
    </lineage>
</organism>